<dbReference type="GO" id="GO:0004672">
    <property type="term" value="F:protein kinase activity"/>
    <property type="evidence" value="ECO:0007669"/>
    <property type="project" value="InterPro"/>
</dbReference>
<dbReference type="PROSITE" id="PS50011">
    <property type="entry name" value="PROTEIN_KINASE_DOM"/>
    <property type="match status" value="1"/>
</dbReference>
<dbReference type="PANTHER" id="PTHR44305">
    <property type="entry name" value="SI:DKEY-192D15.2-RELATED"/>
    <property type="match status" value="1"/>
</dbReference>
<name>U6M2T8_EIMMA</name>
<dbReference type="InterPro" id="IPR000719">
    <property type="entry name" value="Prot_kinase_dom"/>
</dbReference>
<reference evidence="4" key="2">
    <citation type="submission" date="2013-10" db="EMBL/GenBank/DDBJ databases">
        <authorList>
            <person name="Aslett M."/>
        </authorList>
    </citation>
    <scope>NUCLEOTIDE SEQUENCE [LARGE SCALE GENOMIC DNA]</scope>
    <source>
        <strain evidence="4">Weybridge</strain>
    </source>
</reference>
<evidence type="ECO:0000313" key="5">
    <source>
        <dbReference type="Proteomes" id="UP000030763"/>
    </source>
</evidence>
<evidence type="ECO:0000256" key="2">
    <source>
        <dbReference type="SAM" id="Phobius"/>
    </source>
</evidence>
<sequence>MHETQGEAMWGQLGGVPPHPDRGLELHGTGKQQGSVELPVGGESNSSLSSLVIPSRHRWSGKWTAILTLLLTLTAVGVAHRRANDVLKVSTKTPGEAMPTGGKTKRRNEKQPAPLRSRDSVTGAAYGAGQESVGALNGAESILGFDESPVGFGDRETSGYREFPHANWMAPAAEWHLPRTEEADTSPEGVAARRFLVELATKVCSGVGFENVDSLPTPQERDLAAAVAETLTMGRSSELVGLEVQLGNMMPLGRAVNPVSFIDPVRINRIVGSGVSSLYVEAYDEASGRFVTLRLHLAVADDDRQLSIEVTNRWVEIAMETRALVLACGDDSVSCGTTTRGLLIADHVGALVTADPNHRDGRMTIFQRVEVYERLVSHLLPLAFSLQYQRSPQALQAKAYIATRLVLQALHLHQAGVCHNGLSWRNLFINQQGTVLLGGLETLKQIGEALTRRDSLDPHYADPKLVADFFASFRQDMPAFTHEKNDMWSLGVLLFELFTGEELDSEFREGITTGAITQDELAERLQATGISSEWRTLVQGLLEPDREQRLSAEGAARIFRKIWERRKKHDKTELQLSPPEFLVLCLLRPVASSQAPRQFNNCCYPECLLYTAQDGVKFCGTEETGVPRAEEERGPSYIDSVKTLASLTVLSFTVSFFLAIASVLAVFFSFFSIYWIVFTGIHIFCSMVAVGAAYAQFRGIATQEHLEETVPIAASLPKVTEAV</sequence>
<feature type="region of interest" description="Disordered" evidence="1">
    <location>
        <begin position="1"/>
        <end position="45"/>
    </location>
</feature>
<feature type="transmembrane region" description="Helical" evidence="2">
    <location>
        <begin position="673"/>
        <end position="695"/>
    </location>
</feature>
<keyword evidence="5" id="KW-1185">Reference proteome</keyword>
<dbReference type="PANTHER" id="PTHR44305:SF24">
    <property type="entry name" value="TYROSINE-PROTEIN KINASE C03B1.5-RELATED"/>
    <property type="match status" value="1"/>
</dbReference>
<organism evidence="4 5">
    <name type="scientific">Eimeria maxima</name>
    <name type="common">Coccidian parasite</name>
    <dbReference type="NCBI Taxonomy" id="5804"/>
    <lineage>
        <taxon>Eukaryota</taxon>
        <taxon>Sar</taxon>
        <taxon>Alveolata</taxon>
        <taxon>Apicomplexa</taxon>
        <taxon>Conoidasida</taxon>
        <taxon>Coccidia</taxon>
        <taxon>Eucoccidiorida</taxon>
        <taxon>Eimeriorina</taxon>
        <taxon>Eimeriidae</taxon>
        <taxon>Eimeria</taxon>
    </lineage>
</organism>
<keyword evidence="2" id="KW-1133">Transmembrane helix</keyword>
<dbReference type="Gene3D" id="1.10.510.10">
    <property type="entry name" value="Transferase(Phosphotransferase) domain 1"/>
    <property type="match status" value="1"/>
</dbReference>
<keyword evidence="2" id="KW-0472">Membrane</keyword>
<dbReference type="InterPro" id="IPR011009">
    <property type="entry name" value="Kinase-like_dom_sf"/>
</dbReference>
<dbReference type="EMBL" id="HG719092">
    <property type="protein sequence ID" value="CDJ56749.1"/>
    <property type="molecule type" value="Genomic_DNA"/>
</dbReference>
<feature type="domain" description="Protein kinase" evidence="3">
    <location>
        <begin position="265"/>
        <end position="564"/>
    </location>
</feature>
<dbReference type="InterPro" id="IPR053083">
    <property type="entry name" value="TF_kinase-domain_protein"/>
</dbReference>
<feature type="transmembrane region" description="Helical" evidence="2">
    <location>
        <begin position="643"/>
        <end position="667"/>
    </location>
</feature>
<evidence type="ECO:0000256" key="1">
    <source>
        <dbReference type="SAM" id="MobiDB-lite"/>
    </source>
</evidence>
<evidence type="ECO:0000313" key="4">
    <source>
        <dbReference type="EMBL" id="CDJ56749.1"/>
    </source>
</evidence>
<dbReference type="GeneID" id="25336303"/>
<dbReference type="RefSeq" id="XP_013333400.1">
    <property type="nucleotide sequence ID" value="XM_013477946.1"/>
</dbReference>
<accession>U6M2T8</accession>
<feature type="region of interest" description="Disordered" evidence="1">
    <location>
        <begin position="89"/>
        <end position="121"/>
    </location>
</feature>
<dbReference type="Proteomes" id="UP000030763">
    <property type="component" value="Unassembled WGS sequence"/>
</dbReference>
<reference evidence="4" key="1">
    <citation type="submission" date="2013-10" db="EMBL/GenBank/DDBJ databases">
        <title>Genomic analysis of the causative agents of coccidiosis in chickens.</title>
        <authorList>
            <person name="Reid A.J."/>
            <person name="Blake D."/>
            <person name="Billington K."/>
            <person name="Browne H."/>
            <person name="Dunn M."/>
            <person name="Hung S."/>
            <person name="Kawahara F."/>
            <person name="Miranda-Saavedra D."/>
            <person name="Mourier T."/>
            <person name="Nagra H."/>
            <person name="Otto T.D."/>
            <person name="Rawlings N."/>
            <person name="Sanchez A."/>
            <person name="Sanders M."/>
            <person name="Subramaniam C."/>
            <person name="Tay Y."/>
            <person name="Dear P."/>
            <person name="Doerig C."/>
            <person name="Gruber A."/>
            <person name="Parkinson J."/>
            <person name="Shirley M."/>
            <person name="Wan K.L."/>
            <person name="Berriman M."/>
            <person name="Tomley F."/>
            <person name="Pain A."/>
        </authorList>
    </citation>
    <scope>NUCLEOTIDE SEQUENCE [LARGE SCALE GENOMIC DNA]</scope>
    <source>
        <strain evidence="4">Weybridge</strain>
    </source>
</reference>
<dbReference type="SMART" id="SM00220">
    <property type="entry name" value="S_TKc"/>
    <property type="match status" value="1"/>
</dbReference>
<dbReference type="AlphaFoldDB" id="U6M2T8"/>
<dbReference type="GO" id="GO:0005524">
    <property type="term" value="F:ATP binding"/>
    <property type="evidence" value="ECO:0007669"/>
    <property type="project" value="InterPro"/>
</dbReference>
<protein>
    <recommendedName>
        <fullName evidence="3">Protein kinase domain-containing protein</fullName>
    </recommendedName>
</protein>
<dbReference type="Pfam" id="PF00069">
    <property type="entry name" value="Pkinase"/>
    <property type="match status" value="1"/>
</dbReference>
<dbReference type="OrthoDB" id="4062651at2759"/>
<keyword evidence="2" id="KW-0812">Transmembrane</keyword>
<dbReference type="OMA" id="MPAFTHE"/>
<proteinExistence type="predicted"/>
<evidence type="ECO:0000259" key="3">
    <source>
        <dbReference type="PROSITE" id="PS50011"/>
    </source>
</evidence>
<dbReference type="VEuPathDB" id="ToxoDB:EMWEY_00023170"/>
<dbReference type="SUPFAM" id="SSF56112">
    <property type="entry name" value="Protein kinase-like (PK-like)"/>
    <property type="match status" value="1"/>
</dbReference>
<gene>
    <name evidence="4" type="ORF">EMWEY_00023170</name>
</gene>